<dbReference type="PROSITE" id="PS50113">
    <property type="entry name" value="PAC"/>
    <property type="match status" value="1"/>
</dbReference>
<evidence type="ECO:0000256" key="6">
    <source>
        <dbReference type="ARBA" id="ARBA00022679"/>
    </source>
</evidence>
<evidence type="ECO:0000256" key="1">
    <source>
        <dbReference type="ARBA" id="ARBA00000085"/>
    </source>
</evidence>
<dbReference type="SMART" id="SM00138">
    <property type="entry name" value="MeTrc"/>
    <property type="match status" value="1"/>
</dbReference>
<dbReference type="InterPro" id="IPR029063">
    <property type="entry name" value="SAM-dependent_MTases_sf"/>
</dbReference>
<feature type="modified residue" description="4-aspartylphosphate" evidence="11">
    <location>
        <position position="1410"/>
    </location>
</feature>
<dbReference type="SUPFAM" id="SSF55874">
    <property type="entry name" value="ATPase domain of HSP90 chaperone/DNA topoisomerase II/histidine kinase"/>
    <property type="match status" value="1"/>
</dbReference>
<dbReference type="GO" id="GO:0009927">
    <property type="term" value="F:histidine phosphotransfer kinase activity"/>
    <property type="evidence" value="ECO:0007669"/>
    <property type="project" value="TreeGrafter"/>
</dbReference>
<dbReference type="SMART" id="SM00086">
    <property type="entry name" value="PAC"/>
    <property type="match status" value="3"/>
</dbReference>
<evidence type="ECO:0000259" key="15">
    <source>
        <dbReference type="PROSITE" id="PS50112"/>
    </source>
</evidence>
<dbReference type="PRINTS" id="PR00996">
    <property type="entry name" value="CHERMTFRASE"/>
</dbReference>
<evidence type="ECO:0000259" key="13">
    <source>
        <dbReference type="PROSITE" id="PS50109"/>
    </source>
</evidence>
<dbReference type="PANTHER" id="PTHR43047:SF72">
    <property type="entry name" value="OSMOSENSING HISTIDINE PROTEIN KINASE SLN1"/>
    <property type="match status" value="1"/>
</dbReference>
<dbReference type="EMBL" id="CP018632">
    <property type="protein sequence ID" value="ASJ72442.1"/>
    <property type="molecule type" value="Genomic_DNA"/>
</dbReference>
<dbReference type="Gene3D" id="1.10.287.130">
    <property type="match status" value="1"/>
</dbReference>
<dbReference type="InterPro" id="IPR022642">
    <property type="entry name" value="CheR_C"/>
</dbReference>
<feature type="domain" description="CheR-type methyltransferase" evidence="18">
    <location>
        <begin position="213"/>
        <end position="485"/>
    </location>
</feature>
<evidence type="ECO:0000259" key="17">
    <source>
        <dbReference type="PROSITE" id="PS50122"/>
    </source>
</evidence>
<dbReference type="Gene3D" id="3.40.50.2300">
    <property type="match status" value="2"/>
</dbReference>
<dbReference type="PANTHER" id="PTHR43047">
    <property type="entry name" value="TWO-COMPONENT HISTIDINE PROTEIN KINASE"/>
    <property type="match status" value="1"/>
</dbReference>
<keyword evidence="5" id="KW-0489">Methyltransferase</keyword>
<accession>A0A2Z2NLX5</accession>
<dbReference type="SMART" id="SM00091">
    <property type="entry name" value="PAS"/>
    <property type="match status" value="4"/>
</dbReference>
<dbReference type="Pfam" id="PF13596">
    <property type="entry name" value="PAS_10"/>
    <property type="match status" value="1"/>
</dbReference>
<keyword evidence="9" id="KW-0902">Two-component regulatory system</keyword>
<evidence type="ECO:0000256" key="5">
    <source>
        <dbReference type="ARBA" id="ARBA00022603"/>
    </source>
</evidence>
<dbReference type="SMART" id="SM00388">
    <property type="entry name" value="HisKA"/>
    <property type="match status" value="1"/>
</dbReference>
<reference evidence="19 20" key="1">
    <citation type="submission" date="2016-12" db="EMBL/GenBank/DDBJ databases">
        <authorList>
            <person name="Song W.-J."/>
            <person name="Kurnit D.M."/>
        </authorList>
    </citation>
    <scope>NUCLEOTIDE SEQUENCE [LARGE SCALE GENOMIC DNA]</scope>
    <source>
        <strain evidence="19 20">IMCC3135</strain>
    </source>
</reference>
<dbReference type="GO" id="GO:0008983">
    <property type="term" value="F:protein-glutamate O-methyltransferase activity"/>
    <property type="evidence" value="ECO:0007669"/>
    <property type="project" value="UniProtKB-EC"/>
</dbReference>
<dbReference type="InterPro" id="IPR000700">
    <property type="entry name" value="PAS-assoc_C"/>
</dbReference>
<dbReference type="GO" id="GO:0005886">
    <property type="term" value="C:plasma membrane"/>
    <property type="evidence" value="ECO:0007669"/>
    <property type="project" value="TreeGrafter"/>
</dbReference>
<dbReference type="SUPFAM" id="SSF47384">
    <property type="entry name" value="Homodimeric domain of signal transducing histidine kinase"/>
    <property type="match status" value="1"/>
</dbReference>
<evidence type="ECO:0000313" key="19">
    <source>
        <dbReference type="EMBL" id="ASJ72442.1"/>
    </source>
</evidence>
<dbReference type="CDD" id="cd00130">
    <property type="entry name" value="PAS"/>
    <property type="match status" value="3"/>
</dbReference>
<feature type="domain" description="PAS" evidence="15">
    <location>
        <begin position="963"/>
        <end position="1004"/>
    </location>
</feature>
<dbReference type="GO" id="GO:0032259">
    <property type="term" value="P:methylation"/>
    <property type="evidence" value="ECO:0007669"/>
    <property type="project" value="UniProtKB-KW"/>
</dbReference>
<evidence type="ECO:0000313" key="20">
    <source>
        <dbReference type="Proteomes" id="UP000250079"/>
    </source>
</evidence>
<keyword evidence="20" id="KW-1185">Reference proteome</keyword>
<keyword evidence="8" id="KW-0418">Kinase</keyword>
<feature type="active site" evidence="10">
    <location>
        <position position="53"/>
    </location>
</feature>
<dbReference type="PROSITE" id="PS50110">
    <property type="entry name" value="RESPONSE_REGULATORY"/>
    <property type="match status" value="2"/>
</dbReference>
<feature type="active site" evidence="10">
    <location>
        <position position="26"/>
    </location>
</feature>
<organism evidence="19 20">
    <name type="scientific">Granulosicoccus antarcticus IMCC3135</name>
    <dbReference type="NCBI Taxonomy" id="1192854"/>
    <lineage>
        <taxon>Bacteria</taxon>
        <taxon>Pseudomonadati</taxon>
        <taxon>Pseudomonadota</taxon>
        <taxon>Gammaproteobacteria</taxon>
        <taxon>Chromatiales</taxon>
        <taxon>Granulosicoccaceae</taxon>
        <taxon>Granulosicoccus</taxon>
    </lineage>
</organism>
<dbReference type="SUPFAM" id="SSF47757">
    <property type="entry name" value="Chemotaxis receptor methyltransferase CheR, N-terminal domain"/>
    <property type="match status" value="1"/>
</dbReference>
<gene>
    <name evidence="19" type="primary">arcB_5</name>
    <name evidence="19" type="ORF">IMCC3135_11760</name>
</gene>
<dbReference type="SMART" id="SM00387">
    <property type="entry name" value="HATPase_c"/>
    <property type="match status" value="1"/>
</dbReference>
<dbReference type="SMART" id="SM00448">
    <property type="entry name" value="REC"/>
    <property type="match status" value="2"/>
</dbReference>
<dbReference type="InterPro" id="IPR001610">
    <property type="entry name" value="PAC"/>
</dbReference>
<dbReference type="CDD" id="cd16434">
    <property type="entry name" value="CheB-CheR_fusion"/>
    <property type="match status" value="1"/>
</dbReference>
<feature type="domain" description="Response regulatory" evidence="14">
    <location>
        <begin position="1359"/>
        <end position="1475"/>
    </location>
</feature>
<feature type="domain" description="PAC" evidence="16">
    <location>
        <begin position="908"/>
        <end position="962"/>
    </location>
</feature>
<dbReference type="Pfam" id="PF01339">
    <property type="entry name" value="CheB_methylest"/>
    <property type="match status" value="1"/>
</dbReference>
<name>A0A2Z2NLX5_9GAMM</name>
<dbReference type="Gene3D" id="3.30.565.10">
    <property type="entry name" value="Histidine kinase-like ATPase, C-terminal domain"/>
    <property type="match status" value="1"/>
</dbReference>
<keyword evidence="3 10" id="KW-0145">Chemotaxis</keyword>
<keyword evidence="4 11" id="KW-0597">Phosphoprotein</keyword>
<dbReference type="Proteomes" id="UP000250079">
    <property type="component" value="Chromosome"/>
</dbReference>
<dbReference type="CDD" id="cd17546">
    <property type="entry name" value="REC_hyHK_CKI1_RcsC-like"/>
    <property type="match status" value="2"/>
</dbReference>
<dbReference type="SUPFAM" id="SSF52738">
    <property type="entry name" value="Methylesterase CheB, C-terminal domain"/>
    <property type="match status" value="1"/>
</dbReference>
<feature type="modified residue" description="4-aspartylphosphate" evidence="11">
    <location>
        <position position="1541"/>
    </location>
</feature>
<keyword evidence="12" id="KW-0175">Coiled coil</keyword>
<dbReference type="CDD" id="cd16922">
    <property type="entry name" value="HATPase_EvgS-ArcB-TorS-like"/>
    <property type="match status" value="1"/>
</dbReference>
<dbReference type="InterPro" id="IPR000780">
    <property type="entry name" value="CheR_MeTrfase"/>
</dbReference>
<dbReference type="InterPro" id="IPR000673">
    <property type="entry name" value="Sig_transdc_resp-reg_Me-estase"/>
</dbReference>
<dbReference type="SUPFAM" id="SSF55785">
    <property type="entry name" value="PYP-like sensor domain (PAS domain)"/>
    <property type="match status" value="4"/>
</dbReference>
<evidence type="ECO:0000256" key="3">
    <source>
        <dbReference type="ARBA" id="ARBA00022500"/>
    </source>
</evidence>
<dbReference type="InterPro" id="IPR022641">
    <property type="entry name" value="CheR_N"/>
</dbReference>
<feature type="domain" description="PAS" evidence="15">
    <location>
        <begin position="834"/>
        <end position="907"/>
    </location>
</feature>
<dbReference type="Pfam" id="PF03705">
    <property type="entry name" value="CheR_N"/>
    <property type="match status" value="1"/>
</dbReference>
<dbReference type="Pfam" id="PF01739">
    <property type="entry name" value="CheR"/>
    <property type="match status" value="1"/>
</dbReference>
<dbReference type="InterPro" id="IPR036890">
    <property type="entry name" value="HATPase_C_sf"/>
</dbReference>
<dbReference type="InterPro" id="IPR036097">
    <property type="entry name" value="HisK_dim/P_sf"/>
</dbReference>
<dbReference type="SUPFAM" id="SSF53335">
    <property type="entry name" value="S-adenosyl-L-methionine-dependent methyltransferases"/>
    <property type="match status" value="1"/>
</dbReference>
<dbReference type="PROSITE" id="PS50112">
    <property type="entry name" value="PAS"/>
    <property type="match status" value="2"/>
</dbReference>
<dbReference type="PROSITE" id="PS50109">
    <property type="entry name" value="HIS_KIN"/>
    <property type="match status" value="1"/>
</dbReference>
<evidence type="ECO:0000256" key="2">
    <source>
        <dbReference type="ARBA" id="ARBA00001541"/>
    </source>
</evidence>
<dbReference type="RefSeq" id="WP_088917753.1">
    <property type="nucleotide sequence ID" value="NZ_CP018632.1"/>
</dbReference>
<comment type="catalytic activity">
    <reaction evidence="1">
        <text>ATP + protein L-histidine = ADP + protein N-phospho-L-histidine.</text>
        <dbReference type="EC" id="2.7.13.3"/>
    </reaction>
</comment>
<feature type="domain" description="Histidine kinase" evidence="13">
    <location>
        <begin position="1114"/>
        <end position="1328"/>
    </location>
</feature>
<dbReference type="InterPro" id="IPR036804">
    <property type="entry name" value="CheR_N_sf"/>
</dbReference>
<dbReference type="InterPro" id="IPR003594">
    <property type="entry name" value="HATPase_dom"/>
</dbReference>
<dbReference type="Gene3D" id="1.10.155.10">
    <property type="entry name" value="Chemotaxis receptor methyltransferase CheR, N-terminal domain"/>
    <property type="match status" value="1"/>
</dbReference>
<dbReference type="InterPro" id="IPR035909">
    <property type="entry name" value="CheB_C"/>
</dbReference>
<evidence type="ECO:0000256" key="9">
    <source>
        <dbReference type="ARBA" id="ARBA00023012"/>
    </source>
</evidence>
<dbReference type="Gene3D" id="3.40.50.150">
    <property type="entry name" value="Vaccinia Virus protein VP39"/>
    <property type="match status" value="1"/>
</dbReference>
<evidence type="ECO:0000256" key="7">
    <source>
        <dbReference type="ARBA" id="ARBA00022691"/>
    </source>
</evidence>
<dbReference type="PROSITE" id="PS50123">
    <property type="entry name" value="CHER"/>
    <property type="match status" value="1"/>
</dbReference>
<keyword evidence="6 19" id="KW-0808">Transferase</keyword>
<dbReference type="Pfam" id="PF13426">
    <property type="entry name" value="PAS_9"/>
    <property type="match status" value="3"/>
</dbReference>
<dbReference type="PROSITE" id="PS50122">
    <property type="entry name" value="CHEB"/>
    <property type="match status" value="1"/>
</dbReference>
<dbReference type="CDD" id="cd00082">
    <property type="entry name" value="HisKA"/>
    <property type="match status" value="1"/>
</dbReference>
<feature type="coiled-coil region" evidence="12">
    <location>
        <begin position="533"/>
        <end position="592"/>
    </location>
</feature>
<evidence type="ECO:0000256" key="4">
    <source>
        <dbReference type="ARBA" id="ARBA00022553"/>
    </source>
</evidence>
<dbReference type="EC" id="2.7.13.3" evidence="19"/>
<keyword evidence="10" id="KW-0378">Hydrolase</keyword>
<dbReference type="GO" id="GO:0008984">
    <property type="term" value="F:protein-glutamate methylesterase activity"/>
    <property type="evidence" value="ECO:0007669"/>
    <property type="project" value="InterPro"/>
</dbReference>
<feature type="active site" evidence="10">
    <location>
        <position position="145"/>
    </location>
</feature>
<dbReference type="Pfam" id="PF02518">
    <property type="entry name" value="HATPase_c"/>
    <property type="match status" value="1"/>
</dbReference>
<dbReference type="Gene3D" id="3.30.450.20">
    <property type="entry name" value="PAS domain"/>
    <property type="match status" value="4"/>
</dbReference>
<dbReference type="InterPro" id="IPR035965">
    <property type="entry name" value="PAS-like_dom_sf"/>
</dbReference>
<dbReference type="InterPro" id="IPR005467">
    <property type="entry name" value="His_kinase_dom"/>
</dbReference>
<keyword evidence="7" id="KW-0949">S-adenosyl-L-methionine</keyword>
<evidence type="ECO:0000256" key="8">
    <source>
        <dbReference type="ARBA" id="ARBA00022777"/>
    </source>
</evidence>
<evidence type="ECO:0000256" key="12">
    <source>
        <dbReference type="SAM" id="Coils"/>
    </source>
</evidence>
<proteinExistence type="predicted"/>
<feature type="domain" description="Response regulatory" evidence="14">
    <location>
        <begin position="1492"/>
        <end position="1608"/>
    </location>
</feature>
<evidence type="ECO:0000259" key="18">
    <source>
        <dbReference type="PROSITE" id="PS50123"/>
    </source>
</evidence>
<dbReference type="InterPro" id="IPR003661">
    <property type="entry name" value="HisK_dim/P_dom"/>
</dbReference>
<dbReference type="SUPFAM" id="SSF52172">
    <property type="entry name" value="CheY-like"/>
    <property type="match status" value="2"/>
</dbReference>
<dbReference type="FunFam" id="3.30.565.10:FF:000010">
    <property type="entry name" value="Sensor histidine kinase RcsC"/>
    <property type="match status" value="1"/>
</dbReference>
<evidence type="ECO:0000259" key="14">
    <source>
        <dbReference type="PROSITE" id="PS50110"/>
    </source>
</evidence>
<dbReference type="InterPro" id="IPR011006">
    <property type="entry name" value="CheY-like_superfamily"/>
</dbReference>
<dbReference type="Gene3D" id="3.40.50.180">
    <property type="entry name" value="Methylesterase CheB, C-terminal domain"/>
    <property type="match status" value="1"/>
</dbReference>
<sequence>MTESVQLAVGPTGSRSRFPIVAIGASAGGLEPIEALLHTIPVDCGLAFVVVQHLSPDFVSHMSSILGRATDMPVLLAEQGMTVEVNCVYLIPANKTMTIKSEKLQLTPCGMERRHKLPIDAFMVSLAADVGDRAIGVVLSGTGSDGTTGVQAISDAGGWVLVQDEKTAQFDGMPGNAIASGAADVIGSPGTLADSLCSLERSSSDLTAESERMIRTQTSTHTQELNRIIELLRQFCSIDFSQYKHSTVGRRIRRRMRLLKIDQLLAYEVLLQANPQELDALYRDILIGVTQFFRDKEAFECLDDKVLVPLVENATASKKLRIWACGVATGEEVYSLAMLIDERVSASSSGIEVKLFATDVHQGSLERAIKGVYSAEAVNDLPGERRARYFVRKPDGYHVTSELRLMVVFAEHNVLKDAPFAQLDLITCRNMLIYLQPEAQMNALSLFHFGLRSGGYLFLGPSETTISLSDEFETIDSRWRLFRKRRDMRLPVDTVRHFSVSTKIQAQTSLSGQEGRQQYIETLDSSDDGLSRIRALENDLALTQESLQSTIEELESANEELQTANEEMLSSNEELQSANEELQSINGEYQHNILELSLANDDMTNLLAITGVGVLFLDENLRIRRYTPEMARLFSLQQQDLGRAISDFNHSLDYQSLIADVEHTIDSGKQFECNVRDIDGTPYLMRIAPYHRRDGVSGAALMLIDSSAMADVQKEIATYKYMSDQTVIGQILTDQDGRIHFANPALCKVSGKTSAELGQSSVHSLFPLLDRAFVKGFFEPSANRQVKPFESILLLDSGVSVPVELSPNLLEIQDKTLLFIAVQDITERHEAAQQMKLYESAIEATDSGISIADARHPDQPLIYVNEAFRNMTGYTSQEILGKNCRLLQGIDTSPAMVEKLHLAIEAQEPVRTVILNYDQHGQSFWNDLIVNPVSNAEGVVTHFVAVASNVTEQVEDAMTLQAREAQVSTIINATEQAIFGVNTKLQVTFVNSAALELVGLSIDETTSGKRLDVLLNLAPLERDLGEYQNVAQLLDSLVSQGKSVQLDPITLRRADGAMFSAEISANPVLQKTEVTGAVVMIKNVTEQEAQSQLLTRALEQADQASRAKSDFLANMSHEIRTPLTAVMGFTDLMSMSLEDKEQIENASAIKHNALHLLDLVNDILDLSKLESALLKIDSELVSLPALVAGLRSMHQMRADQKDLSFSFKCLSPVPHKIQTDPVRLRQVLVNLISNALKFTMQGSVAVEFESRNSMLIISVRDTGPGIAADQLSEMFLPFRQGSLGASHGGTGLGLSISKHLMELLGGELMVESQLGEGSVFTVRIPLADEADRRLISEFVQVSDDRLLDRDNPPTSLRGHILVAEDNLDVQRVIRQLLSKAGATVTCVSDGVRALEALRQAPDAFDLVLLDIRMPRLGGEEVVRQLQDWGFSKPVVAITAHAMAGDHDRYREIGFVDSLSKPIDTRLLLARLAALMDQDSEPQLAPQLAPQLDVLLVEDHDQSRQVLVKLLTRLGCKVKGAANGAEALMLLRQCKPRLCLLDMGLPDMNGLDVIAAMSKEEENLPVTFVAMTGSISQSDREAYRDAGIEQVLAKPVDIAQIKSLLQTSL</sequence>
<dbReference type="OrthoDB" id="9816309at2"/>
<comment type="catalytic activity">
    <reaction evidence="2">
        <text>L-glutamyl-[protein] + S-adenosyl-L-methionine = [protein]-L-glutamate 5-O-methyl ester + S-adenosyl-L-homocysteine</text>
        <dbReference type="Rhea" id="RHEA:24452"/>
        <dbReference type="Rhea" id="RHEA-COMP:10208"/>
        <dbReference type="Rhea" id="RHEA-COMP:10311"/>
        <dbReference type="ChEBI" id="CHEBI:29973"/>
        <dbReference type="ChEBI" id="CHEBI:57856"/>
        <dbReference type="ChEBI" id="CHEBI:59789"/>
        <dbReference type="ChEBI" id="CHEBI:82795"/>
        <dbReference type="EC" id="2.1.1.80"/>
    </reaction>
</comment>
<protein>
    <submittedName>
        <fullName evidence="19">Aerobic respiration control sensor protein ArcB</fullName>
        <ecNumber evidence="19">2.7.13.3</ecNumber>
    </submittedName>
</protein>
<dbReference type="GO" id="GO:0000156">
    <property type="term" value="F:phosphorelay response regulator activity"/>
    <property type="evidence" value="ECO:0007669"/>
    <property type="project" value="InterPro"/>
</dbReference>
<feature type="domain" description="CheB-type methylesterase" evidence="17">
    <location>
        <begin position="14"/>
        <end position="186"/>
    </location>
</feature>
<dbReference type="InterPro" id="IPR000014">
    <property type="entry name" value="PAS"/>
</dbReference>
<evidence type="ECO:0000259" key="16">
    <source>
        <dbReference type="PROSITE" id="PS50113"/>
    </source>
</evidence>
<dbReference type="KEGG" id="gai:IMCC3135_11760"/>
<dbReference type="Pfam" id="PF00072">
    <property type="entry name" value="Response_reg"/>
    <property type="match status" value="2"/>
</dbReference>
<dbReference type="GO" id="GO:0005737">
    <property type="term" value="C:cytoplasm"/>
    <property type="evidence" value="ECO:0007669"/>
    <property type="project" value="InterPro"/>
</dbReference>
<evidence type="ECO:0000256" key="10">
    <source>
        <dbReference type="PROSITE-ProRule" id="PRU00050"/>
    </source>
</evidence>
<dbReference type="GO" id="GO:0000155">
    <property type="term" value="F:phosphorelay sensor kinase activity"/>
    <property type="evidence" value="ECO:0007669"/>
    <property type="project" value="InterPro"/>
</dbReference>
<dbReference type="InterPro" id="IPR001789">
    <property type="entry name" value="Sig_transdc_resp-reg_receiver"/>
</dbReference>
<evidence type="ECO:0000256" key="11">
    <source>
        <dbReference type="PROSITE-ProRule" id="PRU00169"/>
    </source>
</evidence>
<dbReference type="Pfam" id="PF00512">
    <property type="entry name" value="HisKA"/>
    <property type="match status" value="1"/>
</dbReference>
<dbReference type="NCBIfam" id="TIGR00229">
    <property type="entry name" value="sensory_box"/>
    <property type="match status" value="3"/>
</dbReference>
<dbReference type="GO" id="GO:0006935">
    <property type="term" value="P:chemotaxis"/>
    <property type="evidence" value="ECO:0007669"/>
    <property type="project" value="UniProtKB-UniRule"/>
</dbReference>